<dbReference type="Gene3D" id="2.40.128.20">
    <property type="match status" value="1"/>
</dbReference>
<name>S3W811_9LEPT</name>
<reference evidence="2" key="1">
    <citation type="submission" date="2013-04" db="EMBL/GenBank/DDBJ databases">
        <authorList>
            <person name="Harkins D.M."/>
            <person name="Durkin A.S."/>
            <person name="Selengut J.D."/>
            <person name="Sanka R."/>
            <person name="DePew J."/>
            <person name="Purushe J."/>
            <person name="Ahmed A."/>
            <person name="van der Linden H."/>
            <person name="Goris M.G.A."/>
            <person name="Hartskeerl R.A."/>
            <person name="Vinetz J.M."/>
            <person name="Sutton G.G."/>
            <person name="Nelson W.C."/>
            <person name="Fouts D.E."/>
        </authorList>
    </citation>
    <scope>NUCLEOTIDE SEQUENCE [LARGE SCALE GENOMIC DNA]</scope>
    <source>
        <strain evidence="2">BUT 6</strain>
    </source>
</reference>
<dbReference type="InterPro" id="IPR012674">
    <property type="entry name" value="Calycin"/>
</dbReference>
<dbReference type="SUPFAM" id="SSF50814">
    <property type="entry name" value="Lipocalins"/>
    <property type="match status" value="1"/>
</dbReference>
<dbReference type="AlphaFoldDB" id="S3W811"/>
<dbReference type="Proteomes" id="UP000014540">
    <property type="component" value="Unassembled WGS sequence"/>
</dbReference>
<comment type="caution">
    <text evidence="2">The sequence shown here is derived from an EMBL/GenBank/DDBJ whole genome shotgun (WGS) entry which is preliminary data.</text>
</comment>
<keyword evidence="3" id="KW-1185">Reference proteome</keyword>
<gene>
    <name evidence="2" type="ORF">LEP1GSC058_1363</name>
</gene>
<organism evidence="2 3">
    <name type="scientific">Leptospira fainei serovar Hurstbridge str. BUT 6</name>
    <dbReference type="NCBI Taxonomy" id="1193011"/>
    <lineage>
        <taxon>Bacteria</taxon>
        <taxon>Pseudomonadati</taxon>
        <taxon>Spirochaetota</taxon>
        <taxon>Spirochaetia</taxon>
        <taxon>Leptospirales</taxon>
        <taxon>Leptospiraceae</taxon>
        <taxon>Leptospira</taxon>
    </lineage>
</organism>
<dbReference type="RefSeq" id="WP_016547482.1">
    <property type="nucleotide sequence ID" value="NZ_AKWZ02000001.1"/>
</dbReference>
<evidence type="ECO:0000313" key="2">
    <source>
        <dbReference type="EMBL" id="EPG76202.1"/>
    </source>
</evidence>
<sequence>MTEAIYGPLSALIGNWRGDKGLDISPLPIGQEVNPYFETISFEPIGLTTNAESQILAGLHYRQLVSRKSDGKVFHDQTGYWMWEEKSQNIFHTFAIPRGVCVLAGGRFQKSEQEAGATQFHLSAKAGDADWGIIQSPFMNATAQTLSFQITLTVRGEFLSYSQSTILKIYDKTFTHTDDNTLQLQK</sequence>
<evidence type="ECO:0000259" key="1">
    <source>
        <dbReference type="Pfam" id="PF08768"/>
    </source>
</evidence>
<dbReference type="Pfam" id="PF08768">
    <property type="entry name" value="THAP4_heme-bd"/>
    <property type="match status" value="1"/>
</dbReference>
<dbReference type="OrthoDB" id="9784808at2"/>
<evidence type="ECO:0000313" key="3">
    <source>
        <dbReference type="Proteomes" id="UP000014540"/>
    </source>
</evidence>
<dbReference type="InterPro" id="IPR014878">
    <property type="entry name" value="THAP4-like_heme-bd"/>
</dbReference>
<feature type="domain" description="THAP4-like heme-binding" evidence="1">
    <location>
        <begin position="7"/>
        <end position="183"/>
    </location>
</feature>
<dbReference type="EMBL" id="AKWZ02000001">
    <property type="protein sequence ID" value="EPG76202.1"/>
    <property type="molecule type" value="Genomic_DNA"/>
</dbReference>
<dbReference type="STRING" id="1193011.LEP1GSC058_1363"/>
<accession>S3W811</accession>
<proteinExistence type="predicted"/>
<protein>
    <submittedName>
        <fullName evidence="2">PF08768 domain protein</fullName>
    </submittedName>
</protein>